<keyword evidence="2" id="KW-1185">Reference proteome</keyword>
<comment type="caution">
    <text evidence="1">The sequence shown here is derived from an EMBL/GenBank/DDBJ whole genome shotgun (WGS) entry which is preliminary data.</text>
</comment>
<gene>
    <name evidence="1" type="ORF">DdX_15515</name>
</gene>
<dbReference type="EMBL" id="JAKKPZ010000100">
    <property type="protein sequence ID" value="KAI1702333.1"/>
    <property type="molecule type" value="Genomic_DNA"/>
</dbReference>
<evidence type="ECO:0000313" key="1">
    <source>
        <dbReference type="EMBL" id="KAI1702333.1"/>
    </source>
</evidence>
<protein>
    <recommendedName>
        <fullName evidence="3">F-box domain-containing protein</fullName>
    </recommendedName>
</protein>
<sequence>MSNSKPVAPFVFDVLCYLNRDQLERFSIVCRSLKNIIERYFHSKPHRIFDRLYISRGKYALSHNGIQWHPNRDDYSVQQFLDGQECSSVLNISSILRYYSFAEMLPYLGPNIRIKNIFIHVAASAYNPDHIAEMESITYLWSDGRIEIWDIDGCGKRIAAEDFLPILNSPTILQCRELMMINADFSFKNYNVLYSVKVIEIDHTTGDIDANHYLDFLEKPGVKPVVALYDFSRRNVDNVLDLLSEDFSSATVPNAFKIVFERYKIYQPLTEFRETNNTSGEKLELKKGAPVEYQHRFFKDNKYWTLERAKI</sequence>
<dbReference type="Proteomes" id="UP001201812">
    <property type="component" value="Unassembled WGS sequence"/>
</dbReference>
<evidence type="ECO:0008006" key="3">
    <source>
        <dbReference type="Google" id="ProtNLM"/>
    </source>
</evidence>
<accession>A0AAD4R0T1</accession>
<organism evidence="1 2">
    <name type="scientific">Ditylenchus destructor</name>
    <dbReference type="NCBI Taxonomy" id="166010"/>
    <lineage>
        <taxon>Eukaryota</taxon>
        <taxon>Metazoa</taxon>
        <taxon>Ecdysozoa</taxon>
        <taxon>Nematoda</taxon>
        <taxon>Chromadorea</taxon>
        <taxon>Rhabditida</taxon>
        <taxon>Tylenchina</taxon>
        <taxon>Tylenchomorpha</taxon>
        <taxon>Sphaerularioidea</taxon>
        <taxon>Anguinidae</taxon>
        <taxon>Anguininae</taxon>
        <taxon>Ditylenchus</taxon>
    </lineage>
</organism>
<proteinExistence type="predicted"/>
<dbReference type="AlphaFoldDB" id="A0AAD4R0T1"/>
<name>A0AAD4R0T1_9BILA</name>
<reference evidence="1" key="1">
    <citation type="submission" date="2022-01" db="EMBL/GenBank/DDBJ databases">
        <title>Genome Sequence Resource for Two Populations of Ditylenchus destructor, the Migratory Endoparasitic Phytonematode.</title>
        <authorList>
            <person name="Zhang H."/>
            <person name="Lin R."/>
            <person name="Xie B."/>
        </authorList>
    </citation>
    <scope>NUCLEOTIDE SEQUENCE</scope>
    <source>
        <strain evidence="1">BazhouSP</strain>
    </source>
</reference>
<evidence type="ECO:0000313" key="2">
    <source>
        <dbReference type="Proteomes" id="UP001201812"/>
    </source>
</evidence>